<evidence type="ECO:0000256" key="15">
    <source>
        <dbReference type="SAM" id="MobiDB-lite"/>
    </source>
</evidence>
<feature type="transmembrane region" description="Helical" evidence="14">
    <location>
        <begin position="582"/>
        <end position="604"/>
    </location>
</feature>
<evidence type="ECO:0000256" key="13">
    <source>
        <dbReference type="NCBIfam" id="TIGR00437"/>
    </source>
</evidence>
<reference evidence="17 18" key="1">
    <citation type="submission" date="2022-05" db="EMBL/GenBank/DDBJ databases">
        <title>Streptomyces sp. nov. RY43-2 isolated from soil of a peat swamp forest.</title>
        <authorList>
            <person name="Kanchanasin P."/>
            <person name="Tanasupawat S."/>
            <person name="Phongsopitanun W."/>
        </authorList>
    </citation>
    <scope>NUCLEOTIDE SEQUENCE [LARGE SCALE GENOMIC DNA]</scope>
    <source>
        <strain evidence="17 18">RY43-2</strain>
    </source>
</reference>
<comment type="subcellular location">
    <subcellularLocation>
        <location evidence="14">Cell inner membrane</location>
        <topology evidence="14">Multi-pass membrane protein</topology>
    </subcellularLocation>
    <subcellularLocation>
        <location evidence="2">Cell membrane</location>
        <topology evidence="2">Multi-pass membrane protein</topology>
    </subcellularLocation>
</comment>
<keyword evidence="3 14" id="KW-0813">Transport</keyword>
<feature type="compositionally biased region" description="Low complexity" evidence="15">
    <location>
        <begin position="277"/>
        <end position="294"/>
    </location>
</feature>
<feature type="transmembrane region" description="Helical" evidence="14">
    <location>
        <begin position="731"/>
        <end position="751"/>
    </location>
</feature>
<feature type="region of interest" description="Disordered" evidence="15">
    <location>
        <begin position="277"/>
        <end position="310"/>
    </location>
</feature>
<proteinExistence type="inferred from homology"/>
<evidence type="ECO:0000256" key="5">
    <source>
        <dbReference type="ARBA" id="ARBA00022496"/>
    </source>
</evidence>
<keyword evidence="18" id="KW-1185">Reference proteome</keyword>
<dbReference type="Proteomes" id="UP001523219">
    <property type="component" value="Unassembled WGS sequence"/>
</dbReference>
<dbReference type="Pfam" id="PF07670">
    <property type="entry name" value="Gate"/>
    <property type="match status" value="2"/>
</dbReference>
<dbReference type="PANTHER" id="PTHR43185:SF1">
    <property type="entry name" value="FE(2+) TRANSPORTER FEOB"/>
    <property type="match status" value="1"/>
</dbReference>
<dbReference type="PANTHER" id="PTHR43185">
    <property type="entry name" value="FERROUS IRON TRANSPORT PROTEIN B"/>
    <property type="match status" value="1"/>
</dbReference>
<evidence type="ECO:0000256" key="12">
    <source>
        <dbReference type="ARBA" id="ARBA00023136"/>
    </source>
</evidence>
<keyword evidence="11 14" id="KW-0342">GTP-binding</keyword>
<comment type="function">
    <text evidence="1 14">Probable transporter of a GTP-driven Fe(2+) uptake system.</text>
</comment>
<comment type="caution">
    <text evidence="14">Lacks conserved residue(s) required for the propagation of feature annotation.</text>
</comment>
<dbReference type="NCBIfam" id="TIGR00437">
    <property type="entry name" value="feoB"/>
    <property type="match status" value="1"/>
</dbReference>
<feature type="transmembrane region" description="Helical" evidence="14">
    <location>
        <begin position="421"/>
        <end position="438"/>
    </location>
</feature>
<accession>A0ABT0ZJM8</accession>
<evidence type="ECO:0000313" key="18">
    <source>
        <dbReference type="Proteomes" id="UP001523219"/>
    </source>
</evidence>
<dbReference type="InterPro" id="IPR030389">
    <property type="entry name" value="G_FEOB_dom"/>
</dbReference>
<evidence type="ECO:0000256" key="10">
    <source>
        <dbReference type="ARBA" id="ARBA00023065"/>
    </source>
</evidence>
<feature type="transmembrane region" description="Helical" evidence="14">
    <location>
        <begin position="353"/>
        <end position="375"/>
    </location>
</feature>
<dbReference type="EMBL" id="JAMWMR010000025">
    <property type="protein sequence ID" value="MCN9243807.1"/>
    <property type="molecule type" value="Genomic_DNA"/>
</dbReference>
<dbReference type="InterPro" id="IPR011642">
    <property type="entry name" value="Gate_dom"/>
</dbReference>
<evidence type="ECO:0000256" key="8">
    <source>
        <dbReference type="ARBA" id="ARBA00022989"/>
    </source>
</evidence>
<keyword evidence="8 14" id="KW-1133">Transmembrane helix</keyword>
<dbReference type="RefSeq" id="WP_252427356.1">
    <property type="nucleotide sequence ID" value="NZ_JAMWMR010000025.1"/>
</dbReference>
<name>A0ABT0ZJM8_9ACTN</name>
<sequence>MALQDRAAGLRRATRATMLEKPCCDPVEDAGDVAVRGEVPRVALVGNPNVGKSTLFNALTGARQHVGNWPGKTVHVARGTWRPEPTAYTDGLTLIDLPGTYSLVPRSPDEELTRDLLVDHGLDGRPEVVVVTVDAANLARNLYFLSQVLDTGVPVVVALTMVDVARARGLKVSAESLADALGTPVVAVLPHQGQGLDDLAEAVCAMLADPRPPRPADLGSALEEETAALTSLVAVGLGERYAPRWLALALLCGEPVPTVPEGLREQAREAGRRLLPADPESAAPESAAPDSTATDSPDRPADLGELPEDDPETLVAEARYAWAHRVLAAAVDRRAADRPTLTDRVDRVLTSRWLGIPVFLAVMWGVFTATTTLAVPLQDGLQALLDGPVNRAATAVLEAVHAPGWLSGLVLNGLVGGVGQLLTFVPLMAIMFVLLALLEDSGYMARAAFVVDRVMRLIGLPGRAFLPLIVGFGCNVPALAGTRILAHRGHRLLVGMLIPYVTCSARLTVYVLLASVFFGSRAGTAVFAMYVLSILLVIGIGRLLRRVLFRDLADEPLVLELPPYRRPTARVVGMQSWQKLNAFLRTAGGVIVATVAAVWLLSAIPLGGGQGGFGKVPLEHSVFGGTARTIAPAFEPAGFGDWHSSASLITGFVAKEAVVSTMAQTYEVQQPGDNHHAGSLGTALRSTFERTSHGHTVPAVLAFMVFLLAYTPCMATLAAQRAEIGTRLTMLGTGIQLAVAWLLAVTVYQIGALLW</sequence>
<feature type="transmembrane region" description="Helical" evidence="14">
    <location>
        <begin position="699"/>
        <end position="719"/>
    </location>
</feature>
<evidence type="ECO:0000256" key="9">
    <source>
        <dbReference type="ARBA" id="ARBA00023004"/>
    </source>
</evidence>
<dbReference type="PROSITE" id="PS51711">
    <property type="entry name" value="G_FEOB"/>
    <property type="match status" value="1"/>
</dbReference>
<evidence type="ECO:0000256" key="2">
    <source>
        <dbReference type="ARBA" id="ARBA00004651"/>
    </source>
</evidence>
<evidence type="ECO:0000259" key="16">
    <source>
        <dbReference type="PROSITE" id="PS51711"/>
    </source>
</evidence>
<dbReference type="SUPFAM" id="SSF52540">
    <property type="entry name" value="P-loop containing nucleoside triphosphate hydrolases"/>
    <property type="match status" value="1"/>
</dbReference>
<evidence type="ECO:0000256" key="11">
    <source>
        <dbReference type="ARBA" id="ARBA00023134"/>
    </source>
</evidence>
<evidence type="ECO:0000256" key="4">
    <source>
        <dbReference type="ARBA" id="ARBA00022475"/>
    </source>
</evidence>
<comment type="similarity">
    <text evidence="14">Belongs to the TRAFAC class TrmE-Era-EngA-EngB-Septin-like GTPase superfamily. FeoB GTPase (TC 9.A.8) family.</text>
</comment>
<comment type="caution">
    <text evidence="17">The sequence shown here is derived from an EMBL/GenBank/DDBJ whole genome shotgun (WGS) entry which is preliminary data.</text>
</comment>
<evidence type="ECO:0000256" key="14">
    <source>
        <dbReference type="RuleBase" id="RU362098"/>
    </source>
</evidence>
<dbReference type="InterPro" id="IPR027417">
    <property type="entry name" value="P-loop_NTPase"/>
</dbReference>
<feature type="transmembrane region" description="Helical" evidence="14">
    <location>
        <begin position="492"/>
        <end position="518"/>
    </location>
</feature>
<keyword evidence="10" id="KW-0406">Ion transport</keyword>
<organism evidence="17 18">
    <name type="scientific">Streptomyces macrolidinus</name>
    <dbReference type="NCBI Taxonomy" id="2952607"/>
    <lineage>
        <taxon>Bacteria</taxon>
        <taxon>Bacillati</taxon>
        <taxon>Actinomycetota</taxon>
        <taxon>Actinomycetes</taxon>
        <taxon>Kitasatosporales</taxon>
        <taxon>Streptomycetaceae</taxon>
        <taxon>Streptomyces</taxon>
    </lineage>
</organism>
<keyword evidence="5 14" id="KW-0410">Iron transport</keyword>
<evidence type="ECO:0000256" key="1">
    <source>
        <dbReference type="ARBA" id="ARBA00003926"/>
    </source>
</evidence>
<feature type="transmembrane region" description="Helical" evidence="14">
    <location>
        <begin position="524"/>
        <end position="544"/>
    </location>
</feature>
<keyword evidence="6 14" id="KW-0812">Transmembrane</keyword>
<dbReference type="InterPro" id="IPR050860">
    <property type="entry name" value="FeoB_GTPase"/>
</dbReference>
<dbReference type="Pfam" id="PF02421">
    <property type="entry name" value="FeoB_N"/>
    <property type="match status" value="1"/>
</dbReference>
<gene>
    <name evidence="17" type="primary">feoB</name>
    <name evidence="17" type="ORF">NGF19_24015</name>
</gene>
<protein>
    <recommendedName>
        <fullName evidence="13 14">Ferrous iron transport protein B</fullName>
    </recommendedName>
</protein>
<dbReference type="CDD" id="cd01879">
    <property type="entry name" value="FeoB"/>
    <property type="match status" value="1"/>
</dbReference>
<dbReference type="Pfam" id="PF07664">
    <property type="entry name" value="FeoB_C"/>
    <property type="match status" value="1"/>
</dbReference>
<keyword evidence="4" id="KW-1003">Cell membrane</keyword>
<evidence type="ECO:0000256" key="6">
    <source>
        <dbReference type="ARBA" id="ARBA00022692"/>
    </source>
</evidence>
<dbReference type="InterPro" id="IPR003373">
    <property type="entry name" value="Fe2_transport_prot-B"/>
</dbReference>
<keyword evidence="9 14" id="KW-0408">Iron</keyword>
<feature type="domain" description="FeoB-type G" evidence="16">
    <location>
        <begin position="39"/>
        <end position="209"/>
    </location>
</feature>
<dbReference type="Gene3D" id="3.40.50.300">
    <property type="entry name" value="P-loop containing nucleotide triphosphate hydrolases"/>
    <property type="match status" value="1"/>
</dbReference>
<keyword evidence="7" id="KW-0547">Nucleotide-binding</keyword>
<keyword evidence="12 14" id="KW-0472">Membrane</keyword>
<dbReference type="InterPro" id="IPR011640">
    <property type="entry name" value="Fe2_transport_prot_B_C"/>
</dbReference>
<evidence type="ECO:0000256" key="3">
    <source>
        <dbReference type="ARBA" id="ARBA00022448"/>
    </source>
</evidence>
<evidence type="ECO:0000256" key="7">
    <source>
        <dbReference type="ARBA" id="ARBA00022741"/>
    </source>
</evidence>
<evidence type="ECO:0000313" key="17">
    <source>
        <dbReference type="EMBL" id="MCN9243807.1"/>
    </source>
</evidence>